<organism evidence="1">
    <name type="scientific">Ophidiomyces ophidiicola</name>
    <dbReference type="NCBI Taxonomy" id="1387563"/>
    <lineage>
        <taxon>Eukaryota</taxon>
        <taxon>Fungi</taxon>
        <taxon>Dikarya</taxon>
        <taxon>Ascomycota</taxon>
        <taxon>Pezizomycotina</taxon>
        <taxon>Eurotiomycetes</taxon>
        <taxon>Eurotiomycetidae</taxon>
        <taxon>Onygenales</taxon>
        <taxon>Onygenaceae</taxon>
        <taxon>Ophidiomyces</taxon>
    </lineage>
</organism>
<accession>A0ACB8V014</accession>
<evidence type="ECO:0000313" key="1">
    <source>
        <dbReference type="EMBL" id="KAI2389410.1"/>
    </source>
</evidence>
<protein>
    <submittedName>
        <fullName evidence="1">Uncharacterized protein</fullName>
    </submittedName>
</protein>
<sequence>MAPPIKRRKLTVAPVEEILFDNESRHDYLTGFHKRKVQRAKHAQEAAEKKAKDERREHRRKIREERQAELQIVLDESRKRMEELQNSSNPDDMGNSNAEEDEEWEGFPEPPVIDYEAEYIDENKYTTVTVEDMDPSKEGLYKAAGNNDSDEENGHPRPTSAETKSIKKGKSTKDDRSQSKKKKKKKFRYESPMERKAARIKERMGNRKQAKARRET</sequence>
<gene>
    <name evidence="1" type="ORF">LOY88_002129</name>
</gene>
<comment type="caution">
    <text evidence="1">The sequence shown here is derived from an EMBL/GenBank/DDBJ whole genome shotgun (WGS) entry which is preliminary data.</text>
</comment>
<proteinExistence type="predicted"/>
<name>A0ACB8V014_9EURO</name>
<dbReference type="EMBL" id="JALBCA010000024">
    <property type="protein sequence ID" value="KAI2389410.1"/>
    <property type="molecule type" value="Genomic_DNA"/>
</dbReference>
<reference evidence="1" key="1">
    <citation type="journal article" date="2022" name="bioRxiv">
        <title>Population genetic analysis of Ophidiomyces ophidiicola, the causative agent of snake fungal disease, indicates recent introductions to the USA.</title>
        <authorList>
            <person name="Ladner J.T."/>
            <person name="Palmer J.M."/>
            <person name="Ettinger C.L."/>
            <person name="Stajich J.E."/>
            <person name="Farrell T.M."/>
            <person name="Glorioso B.M."/>
            <person name="Lawson B."/>
            <person name="Price S.J."/>
            <person name="Stengle A.G."/>
            <person name="Grear D.A."/>
            <person name="Lorch J.M."/>
        </authorList>
    </citation>
    <scope>NUCLEOTIDE SEQUENCE</scope>
    <source>
        <strain evidence="1">NWHC 24266-5</strain>
    </source>
</reference>